<comment type="caution">
    <text evidence="2">The sequence shown here is derived from an EMBL/GenBank/DDBJ whole genome shotgun (WGS) entry which is preliminary data.</text>
</comment>
<name>A0ABS8NQF2_9BACT</name>
<evidence type="ECO:0000256" key="1">
    <source>
        <dbReference type="SAM" id="Phobius"/>
    </source>
</evidence>
<accession>A0ABS8NQF2</accession>
<keyword evidence="1" id="KW-1133">Transmembrane helix</keyword>
<keyword evidence="3" id="KW-1185">Reference proteome</keyword>
<proteinExistence type="predicted"/>
<keyword evidence="1" id="KW-0472">Membrane</keyword>
<feature type="transmembrane region" description="Helical" evidence="1">
    <location>
        <begin position="92"/>
        <end position="111"/>
    </location>
</feature>
<keyword evidence="1" id="KW-0812">Transmembrane</keyword>
<evidence type="ECO:0000313" key="3">
    <source>
        <dbReference type="Proteomes" id="UP001430306"/>
    </source>
</evidence>
<organism evidence="2 3">
    <name type="scientific">Rhodopirellula halodulae</name>
    <dbReference type="NCBI Taxonomy" id="2894198"/>
    <lineage>
        <taxon>Bacteria</taxon>
        <taxon>Pseudomonadati</taxon>
        <taxon>Planctomycetota</taxon>
        <taxon>Planctomycetia</taxon>
        <taxon>Pirellulales</taxon>
        <taxon>Pirellulaceae</taxon>
        <taxon>Rhodopirellula</taxon>
    </lineage>
</organism>
<protein>
    <submittedName>
        <fullName evidence="2">Uncharacterized protein</fullName>
    </submittedName>
</protein>
<gene>
    <name evidence="2" type="ORF">LOC71_22500</name>
</gene>
<sequence>MRHSNVRDVWLLLGGMLVGWVVMIESHEFGHLIGGWVSGATLVTVDLAPWRLPYSIHAPDPNPLVTLWAGPVLGVLVPVTTAMLLGHRFAWFLANFCLLANGTYMAVGWFADDAQLDSSRLIQNGTPAWLLALYCLATIPLGYHRFRRDCIHLLSPATNDRSDDAI</sequence>
<dbReference type="Proteomes" id="UP001430306">
    <property type="component" value="Unassembled WGS sequence"/>
</dbReference>
<reference evidence="2" key="1">
    <citation type="submission" date="2021-11" db="EMBL/GenBank/DDBJ databases">
        <title>Genome sequence.</title>
        <authorList>
            <person name="Sun Q."/>
        </authorList>
    </citation>
    <scope>NUCLEOTIDE SEQUENCE</scope>
    <source>
        <strain evidence="2">JC740</strain>
    </source>
</reference>
<feature type="transmembrane region" description="Helical" evidence="1">
    <location>
        <begin position="63"/>
        <end position="85"/>
    </location>
</feature>
<evidence type="ECO:0000313" key="2">
    <source>
        <dbReference type="EMBL" id="MCC9645058.1"/>
    </source>
</evidence>
<feature type="transmembrane region" description="Helical" evidence="1">
    <location>
        <begin position="126"/>
        <end position="143"/>
    </location>
</feature>
<dbReference type="EMBL" id="JAJKFW010000063">
    <property type="protein sequence ID" value="MCC9645058.1"/>
    <property type="molecule type" value="Genomic_DNA"/>
</dbReference>
<dbReference type="RefSeq" id="WP_230276713.1">
    <property type="nucleotide sequence ID" value="NZ_JAJKFW010000063.1"/>
</dbReference>